<comment type="subcellular location">
    <subcellularLocation>
        <location evidence="1">Membrane</location>
        <topology evidence="1">Lipid-anchor</topology>
    </subcellularLocation>
</comment>
<dbReference type="Gene3D" id="3.40.190.10">
    <property type="entry name" value="Periplasmic binding protein-like II"/>
    <property type="match status" value="2"/>
</dbReference>
<reference evidence="8 9" key="1">
    <citation type="submission" date="2018-05" db="EMBL/GenBank/DDBJ databases">
        <title>Genomic Encyclopedia of Type Strains, Phase IV (KMG-IV): sequencing the most valuable type-strain genomes for metagenomic binning, comparative biology and taxonomic classification.</title>
        <authorList>
            <person name="Goeker M."/>
        </authorList>
    </citation>
    <scope>NUCLEOTIDE SEQUENCE [LARGE SCALE GENOMIC DNA]</scope>
    <source>
        <strain evidence="8 9">DSM 24906</strain>
    </source>
</reference>
<keyword evidence="4" id="KW-0564">Palmitate</keyword>
<keyword evidence="7" id="KW-0812">Transmembrane</keyword>
<proteinExistence type="inferred from homology"/>
<evidence type="ECO:0000256" key="7">
    <source>
        <dbReference type="SAM" id="Phobius"/>
    </source>
</evidence>
<accession>A0AA45C6M9</accession>
<evidence type="ECO:0000256" key="2">
    <source>
        <dbReference type="ARBA" id="ARBA00022729"/>
    </source>
</evidence>
<dbReference type="AlphaFoldDB" id="A0AA45C6M9"/>
<dbReference type="GO" id="GO:0016020">
    <property type="term" value="C:membrane"/>
    <property type="evidence" value="ECO:0007669"/>
    <property type="project" value="UniProtKB-SubCell"/>
</dbReference>
<dbReference type="PIRSF" id="PIRSF002854">
    <property type="entry name" value="MetQ"/>
    <property type="match status" value="1"/>
</dbReference>
<dbReference type="Proteomes" id="UP000245921">
    <property type="component" value="Unassembled WGS sequence"/>
</dbReference>
<dbReference type="PANTHER" id="PTHR30429">
    <property type="entry name" value="D-METHIONINE-BINDING LIPOPROTEIN METQ"/>
    <property type="match status" value="1"/>
</dbReference>
<evidence type="ECO:0000313" key="8">
    <source>
        <dbReference type="EMBL" id="PWJ92205.1"/>
    </source>
</evidence>
<evidence type="ECO:0000256" key="1">
    <source>
        <dbReference type="ARBA" id="ARBA00004635"/>
    </source>
</evidence>
<organism evidence="8 9">
    <name type="scientific">Oceanotoga teriensis</name>
    <dbReference type="NCBI Taxonomy" id="515440"/>
    <lineage>
        <taxon>Bacteria</taxon>
        <taxon>Thermotogati</taxon>
        <taxon>Thermotogota</taxon>
        <taxon>Thermotogae</taxon>
        <taxon>Petrotogales</taxon>
        <taxon>Petrotogaceae</taxon>
        <taxon>Oceanotoga</taxon>
    </lineage>
</organism>
<evidence type="ECO:0000256" key="3">
    <source>
        <dbReference type="ARBA" id="ARBA00023136"/>
    </source>
</evidence>
<comment type="similarity">
    <text evidence="6">Belongs to the nlpA lipoprotein family.</text>
</comment>
<protein>
    <recommendedName>
        <fullName evidence="6">Lipoprotein</fullName>
    </recommendedName>
</protein>
<evidence type="ECO:0000256" key="6">
    <source>
        <dbReference type="PIRNR" id="PIRNR002854"/>
    </source>
</evidence>
<gene>
    <name evidence="8" type="ORF">C7380_10988</name>
</gene>
<dbReference type="PANTHER" id="PTHR30429:SF0">
    <property type="entry name" value="METHIONINE-BINDING LIPOPROTEIN METQ"/>
    <property type="match status" value="1"/>
</dbReference>
<keyword evidence="2" id="KW-0732">Signal</keyword>
<evidence type="ECO:0000256" key="4">
    <source>
        <dbReference type="ARBA" id="ARBA00023139"/>
    </source>
</evidence>
<feature type="transmembrane region" description="Helical" evidence="7">
    <location>
        <begin position="6"/>
        <end position="24"/>
    </location>
</feature>
<sequence>MKKGKVLIGVLVAIVVLVIVFLTVNGTSKDKAFKIGATPVPHTEILNFVADDFKAKTGVDLKIIEFTDYVQPNLALEDGSIDANFFQHEPYLKTFSEKNNLEDLISISKIHVEPMGFYTKKDIKENDLIILPNDSTNEGRALLLLEQNNLITLKTDDKLIATIRDIDKNPLNLKFKEMDAAFLPRTYKEDESIAGAIINTNYAIEAGLNPLNDAIYIEDSNSPYANIIAIKENKKDDKLVNALIEVLTSEKTKKYILEKYNGAVVPVF</sequence>
<comment type="caution">
    <text evidence="8">The sequence shown here is derived from an EMBL/GenBank/DDBJ whole genome shotgun (WGS) entry which is preliminary data.</text>
</comment>
<keyword evidence="5 6" id="KW-0449">Lipoprotein</keyword>
<dbReference type="SUPFAM" id="SSF53850">
    <property type="entry name" value="Periplasmic binding protein-like II"/>
    <property type="match status" value="1"/>
</dbReference>
<dbReference type="RefSeq" id="WP_109604927.1">
    <property type="nucleotide sequence ID" value="NZ_QGGI01000009.1"/>
</dbReference>
<dbReference type="Pfam" id="PF03180">
    <property type="entry name" value="Lipoprotein_9"/>
    <property type="match status" value="1"/>
</dbReference>
<dbReference type="InterPro" id="IPR004872">
    <property type="entry name" value="Lipoprotein_NlpA"/>
</dbReference>
<keyword evidence="7" id="KW-1133">Transmembrane helix</keyword>
<evidence type="ECO:0000313" key="9">
    <source>
        <dbReference type="Proteomes" id="UP000245921"/>
    </source>
</evidence>
<dbReference type="EMBL" id="QGGI01000009">
    <property type="protein sequence ID" value="PWJ92205.1"/>
    <property type="molecule type" value="Genomic_DNA"/>
</dbReference>
<evidence type="ECO:0000256" key="5">
    <source>
        <dbReference type="ARBA" id="ARBA00023288"/>
    </source>
</evidence>
<name>A0AA45C6M9_9BACT</name>
<keyword evidence="9" id="KW-1185">Reference proteome</keyword>
<keyword evidence="3 7" id="KW-0472">Membrane</keyword>